<gene>
    <name evidence="1" type="primary">ATG7</name>
    <name evidence="1" type="ORF">Anas_01766</name>
</gene>
<evidence type="ECO:0000313" key="2">
    <source>
        <dbReference type="Proteomes" id="UP000326759"/>
    </source>
</evidence>
<protein>
    <submittedName>
        <fullName evidence="1">Ubiquitin-like modifier-activating enzyme ATG7</fullName>
    </submittedName>
</protein>
<evidence type="ECO:0000313" key="1">
    <source>
        <dbReference type="EMBL" id="KAB7497413.1"/>
    </source>
</evidence>
<dbReference type="SUPFAM" id="SSF69572">
    <property type="entry name" value="Activating enzymes of the ubiquitin-like proteins"/>
    <property type="match status" value="1"/>
</dbReference>
<dbReference type="OrthoDB" id="338614at2759"/>
<reference evidence="1 2" key="1">
    <citation type="journal article" date="2019" name="PLoS Biol.">
        <title>Sex chromosomes control vertical transmission of feminizing Wolbachia symbionts in an isopod.</title>
        <authorList>
            <person name="Becking T."/>
            <person name="Chebbi M.A."/>
            <person name="Giraud I."/>
            <person name="Moumen B."/>
            <person name="Laverre T."/>
            <person name="Caubet Y."/>
            <person name="Peccoud J."/>
            <person name="Gilbert C."/>
            <person name="Cordaux R."/>
        </authorList>
    </citation>
    <scope>NUCLEOTIDE SEQUENCE [LARGE SCALE GENOMIC DNA]</scope>
    <source>
        <strain evidence="1">ANa2</strain>
        <tissue evidence="1">Whole body excluding digestive tract and cuticle</tissue>
    </source>
</reference>
<sequence length="231" mass="26020">MYCSCSQTREKVDGCLTLMGAAYKKIVLTAALGFDSFLVMRHGSHPLYEGENLGCYFCNDVVAPGDSVSDRTLDQQCTVTRPGISFMASGHITEMLIDILQYPQRSKSEEEVPSVSHSVRYYLGRMNQLITSTPAFNNCSACSPLVLEKYRENGTDFLMNVFNSPSFLEEVSGLKKLHQESQMVDLSDFSEQSSNLISFFNLEILAISRIFSWFNDSFLFSCNVKPIWNQN</sequence>
<keyword evidence="2" id="KW-1185">Reference proteome</keyword>
<dbReference type="Gene3D" id="3.40.50.720">
    <property type="entry name" value="NAD(P)-binding Rossmann-like Domain"/>
    <property type="match status" value="1"/>
</dbReference>
<name>A0A5N5ST75_9CRUS</name>
<dbReference type="GO" id="GO:0008641">
    <property type="term" value="F:ubiquitin-like modifier activating enzyme activity"/>
    <property type="evidence" value="ECO:0007669"/>
    <property type="project" value="InterPro"/>
</dbReference>
<comment type="caution">
    <text evidence="1">The sequence shown here is derived from an EMBL/GenBank/DDBJ whole genome shotgun (WGS) entry which is preliminary data.</text>
</comment>
<dbReference type="Proteomes" id="UP000326759">
    <property type="component" value="Unassembled WGS sequence"/>
</dbReference>
<dbReference type="EMBL" id="SEYY01020304">
    <property type="protein sequence ID" value="KAB7497413.1"/>
    <property type="molecule type" value="Genomic_DNA"/>
</dbReference>
<organism evidence="1 2">
    <name type="scientific">Armadillidium nasatum</name>
    <dbReference type="NCBI Taxonomy" id="96803"/>
    <lineage>
        <taxon>Eukaryota</taxon>
        <taxon>Metazoa</taxon>
        <taxon>Ecdysozoa</taxon>
        <taxon>Arthropoda</taxon>
        <taxon>Crustacea</taxon>
        <taxon>Multicrustacea</taxon>
        <taxon>Malacostraca</taxon>
        <taxon>Eumalacostraca</taxon>
        <taxon>Peracarida</taxon>
        <taxon>Isopoda</taxon>
        <taxon>Oniscidea</taxon>
        <taxon>Crinocheta</taxon>
        <taxon>Armadillidiidae</taxon>
        <taxon>Armadillidium</taxon>
    </lineage>
</organism>
<accession>A0A5N5ST75</accession>
<proteinExistence type="predicted"/>
<dbReference type="InterPro" id="IPR035985">
    <property type="entry name" value="Ubiquitin-activating_enz"/>
</dbReference>
<dbReference type="AlphaFoldDB" id="A0A5N5ST75"/>